<dbReference type="Pfam" id="PF02254">
    <property type="entry name" value="TrkA_N"/>
    <property type="match status" value="1"/>
</dbReference>
<feature type="domain" description="RCK C-terminal" evidence="2">
    <location>
        <begin position="142"/>
        <end position="220"/>
    </location>
</feature>
<dbReference type="InterPro" id="IPR036291">
    <property type="entry name" value="NAD(P)-bd_dom_sf"/>
</dbReference>
<feature type="domain" description="RCK N-terminal" evidence="1">
    <location>
        <begin position="10"/>
        <end position="126"/>
    </location>
</feature>
<evidence type="ECO:0000259" key="1">
    <source>
        <dbReference type="PROSITE" id="PS51201"/>
    </source>
</evidence>
<reference evidence="4" key="1">
    <citation type="submission" date="2019-11" db="EMBL/GenBank/DDBJ databases">
        <title>Complete genome sequence of Corynebacterium kalinowskii 1959, a novel Corynebacterium species isolated from soil of a small paddock in Vilsendorf, Germany.</title>
        <authorList>
            <person name="Schaffert L."/>
            <person name="Ruwe M."/>
            <person name="Milse J."/>
            <person name="Hanuschka K."/>
            <person name="Ortseifen V."/>
            <person name="Droste J."/>
            <person name="Brandt D."/>
            <person name="Schlueter L."/>
            <person name="Kutter Y."/>
            <person name="Vinke S."/>
            <person name="Viehoefer P."/>
            <person name="Jacob L."/>
            <person name="Luebke N.-C."/>
            <person name="Schulte-Berndt E."/>
            <person name="Hain C."/>
            <person name="Linder M."/>
            <person name="Schmidt P."/>
            <person name="Wollenschlaeger L."/>
            <person name="Luttermann T."/>
            <person name="Thieme E."/>
            <person name="Hassa J."/>
            <person name="Haak M."/>
            <person name="Wittchen M."/>
            <person name="Mentz A."/>
            <person name="Persicke M."/>
            <person name="Busche T."/>
            <person name="Ruckert C."/>
        </authorList>
    </citation>
    <scope>NUCLEOTIDE SEQUENCE [LARGE SCALE GENOMIC DNA]</scope>
    <source>
        <strain evidence="4">1959</strain>
    </source>
</reference>
<dbReference type="PANTHER" id="PTHR43833">
    <property type="entry name" value="POTASSIUM CHANNEL PROTEIN 2-RELATED-RELATED"/>
    <property type="match status" value="1"/>
</dbReference>
<protein>
    <submittedName>
        <fullName evidence="3">Ktr system potassium uptake protein A</fullName>
    </submittedName>
</protein>
<dbReference type="PROSITE" id="PS51201">
    <property type="entry name" value="RCK_N"/>
    <property type="match status" value="1"/>
</dbReference>
<evidence type="ECO:0000259" key="2">
    <source>
        <dbReference type="PROSITE" id="PS51202"/>
    </source>
</evidence>
<proteinExistence type="predicted"/>
<dbReference type="GO" id="GO:0008324">
    <property type="term" value="F:monoatomic cation transmembrane transporter activity"/>
    <property type="evidence" value="ECO:0007669"/>
    <property type="project" value="InterPro"/>
</dbReference>
<name>A0A6B8VRB4_9CORY</name>
<dbReference type="KEGG" id="ckw:CKALI_02040"/>
<organism evidence="3 4">
    <name type="scientific">Corynebacterium kalinowskii</name>
    <dbReference type="NCBI Taxonomy" id="2675216"/>
    <lineage>
        <taxon>Bacteria</taxon>
        <taxon>Bacillati</taxon>
        <taxon>Actinomycetota</taxon>
        <taxon>Actinomycetes</taxon>
        <taxon>Mycobacteriales</taxon>
        <taxon>Corynebacteriaceae</taxon>
        <taxon>Corynebacterium</taxon>
    </lineage>
</organism>
<evidence type="ECO:0000313" key="4">
    <source>
        <dbReference type="Proteomes" id="UP000427071"/>
    </source>
</evidence>
<dbReference type="EMBL" id="CP046452">
    <property type="protein sequence ID" value="QGU01306.1"/>
    <property type="molecule type" value="Genomic_DNA"/>
</dbReference>
<dbReference type="PROSITE" id="PS51202">
    <property type="entry name" value="RCK_C"/>
    <property type="match status" value="1"/>
</dbReference>
<dbReference type="InterPro" id="IPR006037">
    <property type="entry name" value="RCK_C"/>
</dbReference>
<accession>A0A6B8VRB4</accession>
<gene>
    <name evidence="3" type="primary">ktrA</name>
    <name evidence="3" type="ORF">CKALI_02040</name>
</gene>
<keyword evidence="4" id="KW-1185">Reference proteome</keyword>
<dbReference type="RefSeq" id="WP_156191720.1">
    <property type="nucleotide sequence ID" value="NZ_CP046452.1"/>
</dbReference>
<dbReference type="SUPFAM" id="SSF51735">
    <property type="entry name" value="NAD(P)-binding Rossmann-fold domains"/>
    <property type="match status" value="1"/>
</dbReference>
<evidence type="ECO:0000313" key="3">
    <source>
        <dbReference type="EMBL" id="QGU01306.1"/>
    </source>
</evidence>
<dbReference type="InterPro" id="IPR003148">
    <property type="entry name" value="RCK_N"/>
</dbReference>
<sequence>MVKLFSSRTTPPVVIIGLGRFGLALGEELVRAGVEVLGIDVDEATVTKAASVITHAVVAETTDSEALKQLGVDDADRVVIGIGSNMGASLLSASAVLDLGVKNVWAKADNDQHAKILTQIGVHHVVRPERDTGRRVAHLIAGHLQDYVEFDPEFALAKLAPPLSLIGRKVCDMPRGIVIVAVRQAEGRFATPDPSYLLRSGDLVIAAGTAKALDEFSEVS</sequence>
<dbReference type="InterPro" id="IPR050721">
    <property type="entry name" value="Trk_Ktr_HKT_K-transport"/>
</dbReference>
<dbReference type="InterPro" id="IPR036721">
    <property type="entry name" value="RCK_C_sf"/>
</dbReference>
<dbReference type="AlphaFoldDB" id="A0A6B8VRB4"/>
<dbReference type="PANTHER" id="PTHR43833:SF7">
    <property type="entry name" value="KTR SYSTEM POTASSIUM UPTAKE PROTEIN C"/>
    <property type="match status" value="1"/>
</dbReference>
<dbReference type="Pfam" id="PF02080">
    <property type="entry name" value="TrkA_C"/>
    <property type="match status" value="1"/>
</dbReference>
<dbReference type="Gene3D" id="3.40.50.720">
    <property type="entry name" value="NAD(P)-binding Rossmann-like Domain"/>
    <property type="match status" value="1"/>
</dbReference>
<dbReference type="GO" id="GO:0006813">
    <property type="term" value="P:potassium ion transport"/>
    <property type="evidence" value="ECO:0007669"/>
    <property type="project" value="InterPro"/>
</dbReference>
<dbReference type="Proteomes" id="UP000427071">
    <property type="component" value="Chromosome"/>
</dbReference>
<dbReference type="SUPFAM" id="SSF116726">
    <property type="entry name" value="TrkA C-terminal domain-like"/>
    <property type="match status" value="1"/>
</dbReference>
<dbReference type="Gene3D" id="3.30.70.1450">
    <property type="entry name" value="Regulator of K+ conductance, C-terminal domain"/>
    <property type="match status" value="1"/>
</dbReference>